<dbReference type="Proteomes" id="UP000298663">
    <property type="component" value="Unassembled WGS sequence"/>
</dbReference>
<evidence type="ECO:0000256" key="1">
    <source>
        <dbReference type="SAM" id="MobiDB-lite"/>
    </source>
</evidence>
<feature type="compositionally biased region" description="Basic and acidic residues" evidence="1">
    <location>
        <begin position="1"/>
        <end position="12"/>
    </location>
</feature>
<feature type="region of interest" description="Disordered" evidence="1">
    <location>
        <begin position="1"/>
        <end position="58"/>
    </location>
</feature>
<comment type="caution">
    <text evidence="2">The sequence shown here is derived from an EMBL/GenBank/DDBJ whole genome shotgun (WGS) entry which is preliminary data.</text>
</comment>
<evidence type="ECO:0000313" key="2">
    <source>
        <dbReference type="EMBL" id="TMS35385.1"/>
    </source>
</evidence>
<protein>
    <submittedName>
        <fullName evidence="2">Uncharacterized protein</fullName>
    </submittedName>
</protein>
<reference evidence="2 3" key="2">
    <citation type="journal article" date="2019" name="G3 (Bethesda)">
        <title>Hybrid Assembly of the Genome of the Entomopathogenic Nematode Steinernema carpocapsae Identifies the X-Chromosome.</title>
        <authorList>
            <person name="Serra L."/>
            <person name="Macchietto M."/>
            <person name="Macias-Munoz A."/>
            <person name="McGill C.J."/>
            <person name="Rodriguez I.M."/>
            <person name="Rodriguez B."/>
            <person name="Murad R."/>
            <person name="Mortazavi A."/>
        </authorList>
    </citation>
    <scope>NUCLEOTIDE SEQUENCE [LARGE SCALE GENOMIC DNA]</scope>
    <source>
        <strain evidence="2 3">ALL</strain>
    </source>
</reference>
<dbReference type="STRING" id="34508.A0A4U8US55"/>
<proteinExistence type="predicted"/>
<dbReference type="AlphaFoldDB" id="A0A4U8US55"/>
<dbReference type="OrthoDB" id="5845898at2759"/>
<name>A0A4U8US55_STECR</name>
<sequence>MSTKQELIEQKDAAPGTRSSKDGGDGDSLANQENAGQRPSAKVDDGRPRGASSADEDSGVVTVAVEDLLAAGIDVENLSTITQEELAKVIAMVKRNPVNSGSGQRQKKLQQESVVTNVIVEEIVERPVAPPCTSNPRTSQENDPWSLVVTDEGSIRLTDSQNHVYLFTREVLQTHDIDPNNLTEDNIQSLLALALPVHKMASAEEPAAKRAKLRNNPSYIIADPASHLSKQSQEYSVIGEDVEVRKENKLLPATVRYCREGPGPNYKVQFPDGHFEWVDENQITLPMSKITPPGGAGRSPFLTSMTGIPLKLSADPGHRVNVVSRYTPPDDEPNYCCQVCDKKVFQKEPTFIVIRIPACHSCAEKQMFILDENEVIPTKYADQRSPSQQMEEQEMKERKTNSAPLVEIEGQKGAEKVQQRSASIDCCPGVEDTATTDDEALLTNDTPTSKEDASPIAIKEFTAILIRKCQPF</sequence>
<evidence type="ECO:0000313" key="3">
    <source>
        <dbReference type="Proteomes" id="UP000298663"/>
    </source>
</evidence>
<gene>
    <name evidence="2" type="ORF">L596_002799</name>
</gene>
<dbReference type="EMBL" id="AZBU02000001">
    <property type="protein sequence ID" value="TMS35385.1"/>
    <property type="molecule type" value="Genomic_DNA"/>
</dbReference>
<accession>A0A4U8US55</accession>
<keyword evidence="3" id="KW-1185">Reference proteome</keyword>
<organism evidence="2 3">
    <name type="scientific">Steinernema carpocapsae</name>
    <name type="common">Entomopathogenic nematode</name>
    <dbReference type="NCBI Taxonomy" id="34508"/>
    <lineage>
        <taxon>Eukaryota</taxon>
        <taxon>Metazoa</taxon>
        <taxon>Ecdysozoa</taxon>
        <taxon>Nematoda</taxon>
        <taxon>Chromadorea</taxon>
        <taxon>Rhabditida</taxon>
        <taxon>Tylenchina</taxon>
        <taxon>Panagrolaimomorpha</taxon>
        <taxon>Strongyloidoidea</taxon>
        <taxon>Steinernematidae</taxon>
        <taxon>Steinernema</taxon>
    </lineage>
</organism>
<reference evidence="2 3" key="1">
    <citation type="journal article" date="2015" name="Genome Biol.">
        <title>Comparative genomics of Steinernema reveals deeply conserved gene regulatory networks.</title>
        <authorList>
            <person name="Dillman A.R."/>
            <person name="Macchietto M."/>
            <person name="Porter C.F."/>
            <person name="Rogers A."/>
            <person name="Williams B."/>
            <person name="Antoshechkin I."/>
            <person name="Lee M.M."/>
            <person name="Goodwin Z."/>
            <person name="Lu X."/>
            <person name="Lewis E.E."/>
            <person name="Goodrich-Blair H."/>
            <person name="Stock S.P."/>
            <person name="Adams B.J."/>
            <person name="Sternberg P.W."/>
            <person name="Mortazavi A."/>
        </authorList>
    </citation>
    <scope>NUCLEOTIDE SEQUENCE [LARGE SCALE GENOMIC DNA]</scope>
    <source>
        <strain evidence="2 3">ALL</strain>
    </source>
</reference>
<feature type="region of interest" description="Disordered" evidence="1">
    <location>
        <begin position="382"/>
        <end position="401"/>
    </location>
</feature>